<protein>
    <recommendedName>
        <fullName evidence="1">CHAT domain-containing protein</fullName>
    </recommendedName>
</protein>
<sequence length="817" mass="88536">MPQQYRPSSLAAHRRLRESLQPAAGADLDEAVAEARRQGNKLTLARILIRRSTFLDRPDDLVEATDLLRAASAELPEDDLVRLFGVAYDLVAVMQAKYNRSDDLAGYTQALHTLQMAVTRLPGDRDAHAMVAAACADYLLAQISTADEQAEEILIRDALWQLDHVLHLASPALLRHLGNIHGTRAELAFHAGQMTAPEAVFLCRAGRRAAGWRPARRAPALASQASVLLASATRQFEVRWAVKLFRKAARHGEPKTRLDALTGLARAVTAADLSGARPRPAPRIAAAWDRAWQANLGGTSDSLLQVSDEWVTWAESTGDAALCAPAYRAMMAAVPLATGPQYESKVRDRLLARVRHRAAEAGWWLLRAGDPAGAVVALELGRAVAIRETTGRDDPAVQSALRAAGRADLADRHRDAAQALARAERGWAHSDAFTTGLHRAATTLAEVRREISTLGLDKSLDNSLDEIRLAAADGPLVYLAAAEAGGYALIVRADGDPQALDLPDLTRDAVRREAHTLENDDDPRRVERLAEWLWRHGMRDLDGRLGDGELVTIVAVGLLGLLPVHAAAIKDPLSAYGWKGLADRNDFRYAPSGRVLRISLARAAEFASARPAVLAVAAPASDLLNVGPEVAVVTRLWQERAAAVTTLPRASRDAVLEQLPRHAVWHLACHGQAAPDRILQSRLLLADGPVTLHDLLRLPPGPRRLAVLSSCESHRIGHDLPDEVIGLPGGMLQLGLAGVVAAHWEVDDRAVALLMARFHDLLAADAASPARALSEAQRWLRETDREQLRVAYPELAGGRLPRFGNPYYWGAFTLTGA</sequence>
<evidence type="ECO:0000313" key="3">
    <source>
        <dbReference type="Proteomes" id="UP000676967"/>
    </source>
</evidence>
<feature type="domain" description="CHAT" evidence="1">
    <location>
        <begin position="528"/>
        <end position="816"/>
    </location>
</feature>
<organism evidence="2 3">
    <name type="scientific">Actinoplanes ianthinogenes</name>
    <dbReference type="NCBI Taxonomy" id="122358"/>
    <lineage>
        <taxon>Bacteria</taxon>
        <taxon>Bacillati</taxon>
        <taxon>Actinomycetota</taxon>
        <taxon>Actinomycetes</taxon>
        <taxon>Micromonosporales</taxon>
        <taxon>Micromonosporaceae</taxon>
        <taxon>Actinoplanes</taxon>
    </lineage>
</organism>
<gene>
    <name evidence="2" type="ORF">Aiant_17680</name>
</gene>
<dbReference type="EMBL" id="AP023356">
    <property type="protein sequence ID" value="BCJ41111.1"/>
    <property type="molecule type" value="Genomic_DNA"/>
</dbReference>
<reference evidence="2 3" key="1">
    <citation type="submission" date="2020-08" db="EMBL/GenBank/DDBJ databases">
        <title>Whole genome shotgun sequence of Actinoplanes ianthinogenes NBRC 13996.</title>
        <authorList>
            <person name="Komaki H."/>
            <person name="Tamura T."/>
        </authorList>
    </citation>
    <scope>NUCLEOTIDE SEQUENCE [LARGE SCALE GENOMIC DNA]</scope>
    <source>
        <strain evidence="2 3">NBRC 13996</strain>
    </source>
</reference>
<dbReference type="InterPro" id="IPR024983">
    <property type="entry name" value="CHAT_dom"/>
</dbReference>
<proteinExistence type="predicted"/>
<dbReference type="Pfam" id="PF12770">
    <property type="entry name" value="CHAT"/>
    <property type="match status" value="1"/>
</dbReference>
<name>A0ABM7LPF9_9ACTN</name>
<keyword evidence="3" id="KW-1185">Reference proteome</keyword>
<accession>A0ABM7LPF9</accession>
<dbReference type="Proteomes" id="UP000676967">
    <property type="component" value="Chromosome"/>
</dbReference>
<evidence type="ECO:0000259" key="1">
    <source>
        <dbReference type="Pfam" id="PF12770"/>
    </source>
</evidence>
<evidence type="ECO:0000313" key="2">
    <source>
        <dbReference type="EMBL" id="BCJ41111.1"/>
    </source>
</evidence>